<dbReference type="SUPFAM" id="SSF53335">
    <property type="entry name" value="S-adenosyl-L-methionine-dependent methyltransferases"/>
    <property type="match status" value="1"/>
</dbReference>
<keyword evidence="2" id="KW-0808">Transferase</keyword>
<evidence type="ECO:0000259" key="5">
    <source>
        <dbReference type="Pfam" id="PF00891"/>
    </source>
</evidence>
<dbReference type="InterPro" id="IPR029063">
    <property type="entry name" value="SAM-dependent_MTases_sf"/>
</dbReference>
<dbReference type="InterPro" id="IPR016461">
    <property type="entry name" value="COMT-like"/>
</dbReference>
<dbReference type="InterPro" id="IPR001077">
    <property type="entry name" value="COMT_C"/>
</dbReference>
<organism evidence="6 7">
    <name type="scientific">Talaromyces atroroseus</name>
    <dbReference type="NCBI Taxonomy" id="1441469"/>
    <lineage>
        <taxon>Eukaryota</taxon>
        <taxon>Fungi</taxon>
        <taxon>Dikarya</taxon>
        <taxon>Ascomycota</taxon>
        <taxon>Pezizomycotina</taxon>
        <taxon>Eurotiomycetes</taxon>
        <taxon>Eurotiomycetidae</taxon>
        <taxon>Eurotiales</taxon>
        <taxon>Trichocomaceae</taxon>
        <taxon>Talaromyces</taxon>
        <taxon>Talaromyces sect. Trachyspermi</taxon>
    </lineage>
</organism>
<proteinExistence type="predicted"/>
<dbReference type="GO" id="GO:0032259">
    <property type="term" value="P:methylation"/>
    <property type="evidence" value="ECO:0007669"/>
    <property type="project" value="UniProtKB-KW"/>
</dbReference>
<dbReference type="PIRSF" id="PIRSF005739">
    <property type="entry name" value="O-mtase"/>
    <property type="match status" value="1"/>
</dbReference>
<keyword evidence="7" id="KW-1185">Reference proteome</keyword>
<dbReference type="AlphaFoldDB" id="A0A1Q5Q9X8"/>
<dbReference type="GO" id="GO:0008171">
    <property type="term" value="F:O-methyltransferase activity"/>
    <property type="evidence" value="ECO:0007669"/>
    <property type="project" value="InterPro"/>
</dbReference>
<keyword evidence="3" id="KW-0949">S-adenosyl-L-methionine</keyword>
<evidence type="ECO:0000256" key="2">
    <source>
        <dbReference type="ARBA" id="ARBA00022679"/>
    </source>
</evidence>
<feature type="active site" description="Proton acceptor" evidence="4">
    <location>
        <position position="224"/>
    </location>
</feature>
<dbReference type="SUPFAM" id="SSF46785">
    <property type="entry name" value="Winged helix' DNA-binding domain"/>
    <property type="match status" value="1"/>
</dbReference>
<dbReference type="GeneID" id="31000887"/>
<evidence type="ECO:0000256" key="1">
    <source>
        <dbReference type="ARBA" id="ARBA00022603"/>
    </source>
</evidence>
<keyword evidence="1" id="KW-0489">Methyltransferase</keyword>
<reference evidence="6 7" key="1">
    <citation type="submission" date="2015-06" db="EMBL/GenBank/DDBJ databases">
        <title>Talaromyces atroroseus IBT 11181 draft genome.</title>
        <authorList>
            <person name="Rasmussen K.B."/>
            <person name="Rasmussen S."/>
            <person name="Petersen B."/>
            <person name="Sicheritz-Ponten T."/>
            <person name="Mortensen U.H."/>
            <person name="Thrane U."/>
        </authorList>
    </citation>
    <scope>NUCLEOTIDE SEQUENCE [LARGE SCALE GENOMIC DNA]</scope>
    <source>
        <strain evidence="6 7">IBT 11181</strain>
    </source>
</reference>
<dbReference type="PANTHER" id="PTHR43712">
    <property type="entry name" value="PUTATIVE (AFU_ORTHOLOGUE AFUA_4G14580)-RELATED"/>
    <property type="match status" value="1"/>
</dbReference>
<dbReference type="Proteomes" id="UP000214365">
    <property type="component" value="Unassembled WGS sequence"/>
</dbReference>
<dbReference type="Gene3D" id="1.10.10.10">
    <property type="entry name" value="Winged helix-like DNA-binding domain superfamily/Winged helix DNA-binding domain"/>
    <property type="match status" value="1"/>
</dbReference>
<dbReference type="EMBL" id="LFMY01000002">
    <property type="protein sequence ID" value="OKL62736.1"/>
    <property type="molecule type" value="Genomic_DNA"/>
</dbReference>
<feature type="domain" description="O-methyltransferase C-terminal" evidence="5">
    <location>
        <begin position="223"/>
        <end position="294"/>
    </location>
</feature>
<dbReference type="Gene3D" id="3.40.50.150">
    <property type="entry name" value="Vaccinia Virus protein VP39"/>
    <property type="match status" value="1"/>
</dbReference>
<evidence type="ECO:0000313" key="6">
    <source>
        <dbReference type="EMBL" id="OKL62736.1"/>
    </source>
</evidence>
<evidence type="ECO:0000256" key="4">
    <source>
        <dbReference type="PIRSR" id="PIRSR005739-1"/>
    </source>
</evidence>
<dbReference type="PANTHER" id="PTHR43712:SF1">
    <property type="entry name" value="HYPOTHETICAL O-METHYLTRANSFERASE (EUROFUNG)-RELATED"/>
    <property type="match status" value="1"/>
</dbReference>
<sequence length="311" mass="34996">MEKIVKAVHTLGEQADDLQRKKILIALRDLSTYIETPQDTMPRISHAHLEPILIRIGHKLRIFQLVTEAKQPLTVDELAQKTDTNPSLLSATNFHFTKSRILRYLASVGALKETAKETYSASKITLSLNEPGFESAIYHNVETIAPGFWAFSEYLEENKYQEICDPTNTPFQKAWKLGGQNPFAWLHPSKKSSPTSIASWRPNTKACASGWTGTNLLLSQHHAHDYPDEKAMEILQNTTSAMGPDSVILIDDMVIPNMGAHWHATQVDMVMMVSLASRERTVDQWNALVAKAGLQIKRLFYVHGQSGRQYT</sequence>
<name>A0A1Q5Q9X8_TALAT</name>
<accession>A0A1Q5Q9X8</accession>
<dbReference type="Pfam" id="PF00891">
    <property type="entry name" value="Methyltransf_2"/>
    <property type="match status" value="1"/>
</dbReference>
<protein>
    <recommendedName>
        <fullName evidence="5">O-methyltransferase C-terminal domain-containing protein</fullName>
    </recommendedName>
</protein>
<dbReference type="InterPro" id="IPR036390">
    <property type="entry name" value="WH_DNA-bd_sf"/>
</dbReference>
<comment type="caution">
    <text evidence="6">The sequence shown here is derived from an EMBL/GenBank/DDBJ whole genome shotgun (WGS) entry which is preliminary data.</text>
</comment>
<dbReference type="InterPro" id="IPR036388">
    <property type="entry name" value="WH-like_DNA-bd_sf"/>
</dbReference>
<evidence type="ECO:0000256" key="3">
    <source>
        <dbReference type="ARBA" id="ARBA00022691"/>
    </source>
</evidence>
<gene>
    <name evidence="6" type="ORF">UA08_01132</name>
</gene>
<dbReference type="RefSeq" id="XP_020122857.1">
    <property type="nucleotide sequence ID" value="XM_020261203.1"/>
</dbReference>
<evidence type="ECO:0000313" key="7">
    <source>
        <dbReference type="Proteomes" id="UP000214365"/>
    </source>
</evidence>
<dbReference type="OrthoDB" id="4224300at2759"/>